<organism evidence="3 4">
    <name type="scientific">Kalanchoe fedtschenkoi</name>
    <name type="common">Lavender scallops</name>
    <name type="synonym">South American air plant</name>
    <dbReference type="NCBI Taxonomy" id="63787"/>
    <lineage>
        <taxon>Eukaryota</taxon>
        <taxon>Viridiplantae</taxon>
        <taxon>Streptophyta</taxon>
        <taxon>Embryophyta</taxon>
        <taxon>Tracheophyta</taxon>
        <taxon>Spermatophyta</taxon>
        <taxon>Magnoliopsida</taxon>
        <taxon>eudicotyledons</taxon>
        <taxon>Gunneridae</taxon>
        <taxon>Pentapetalae</taxon>
        <taxon>Saxifragales</taxon>
        <taxon>Crassulaceae</taxon>
        <taxon>Kalanchoe</taxon>
    </lineage>
</organism>
<evidence type="ECO:0000256" key="1">
    <source>
        <dbReference type="SAM" id="MobiDB-lite"/>
    </source>
</evidence>
<accession>A0A7N1A4J4</accession>
<feature type="domain" description="XS" evidence="2">
    <location>
        <begin position="959"/>
        <end position="1082"/>
    </location>
</feature>
<evidence type="ECO:0000313" key="3">
    <source>
        <dbReference type="EnsemblPlants" id="Kaladp0081s0223.1.v1.1"/>
    </source>
</evidence>
<feature type="compositionally biased region" description="Polar residues" evidence="1">
    <location>
        <begin position="831"/>
        <end position="840"/>
    </location>
</feature>
<dbReference type="PANTHER" id="PTHR46619">
    <property type="entry name" value="RNA RECOGNITION MOTIF XS DOMAIN PROTEIN-RELATED"/>
    <property type="match status" value="1"/>
</dbReference>
<evidence type="ECO:0000313" key="4">
    <source>
        <dbReference type="Proteomes" id="UP000594263"/>
    </source>
</evidence>
<dbReference type="EnsemblPlants" id="Kaladp0081s0223.1.v1.1">
    <property type="protein sequence ID" value="Kaladp0081s0223.1.v1.1"/>
    <property type="gene ID" value="Kaladp0081s0223.v1.1"/>
</dbReference>
<reference evidence="3" key="1">
    <citation type="submission" date="2021-01" db="UniProtKB">
        <authorList>
            <consortium name="EnsemblPlants"/>
        </authorList>
    </citation>
    <scope>IDENTIFICATION</scope>
</reference>
<evidence type="ECO:0000259" key="2">
    <source>
        <dbReference type="Pfam" id="PF03468"/>
    </source>
</evidence>
<sequence length="1104" mass="124146">MVRPERGGSDSHYGAGVGVMRVSPTSACHGGSVSVSCEVGGIGREECGSERGRRVENSRGKRLAEKRGYESGFRDGRESRSMSEFNGSLVCKDSSPSKVSEWGHIMAGRGNIDEYRSPRSGVIDEHRANRFREFRGREDGFEDSMVMEMERERWLLYSRQNFGKDVNSELVDKRRNVSIKNSHPGLYGLGNIQAQGQPEGKSIERGKYLHDQDRHGYYSDKSCCDTVHSPALCRSSRHPVLDDTREARRPTLAGKVEMGKAFQKDIDPRIKLDYMPLCMSSPSQPLSKIMSPPCIGKPSEHREPVLITDSVRCFTGEDGAALSSGSRLRHVSKSSSPSLSEVRTPLYPGNGNEDGEYAMTGEPAAAENIVKIKYFNKENGSRYFSDYGHCYVMPSPHSDSGNLTPQSLGYPSEDREQALMLKQSVAKRSGGDKYFIEEDVHKFRHNDGPLHMLSPPSDVESETLTPLSAAQASYNVAKLHNRQLSKSRQCLRNRIPAPPSNALGVDSEIFLQSSPRYNEVYHRDQNSYNVEEDVRRQCILNSHRLHGKMPNNMEPYGLRDGLWAKVANGVDASGYSHEKNLRSSMLSTHCHSPQEKDFFVHPHDSVAKRHLDQDLEAFIQNISPHENETNEYYLEKQRNETFRVQDFDDYHESNMKDEDFYIDRRQSNLLIPGYNHHTKSGDSGLHGNTRAIFKDRYARGTSFTITNHYCNSQEVGYEQLAGGDDELDHLSSQDIQCQMLISRSAHIQNKDFKEVVGVAFDDRIDVLHPLPCQKFPSRLQKRLGKPNNSAVRDIKKRLGPAPQILDFPLSKKQKISNSSTGIQDSHEHHQGQGSDQSVSEISGTAELDEDSEKFKEQVHRAFLESAKHLFESSAQQRKYTGLDKYESLRCDICVSSREFKDTHSLAKHAFGYVKTDRRAQHLGLHKALCALMGWNCLMAPNSLMSLLVLPESEHLAVKEDLIIWPPVVILHNSSVGDKDLRKQKIVTIGKLESILQGEGFRGNNYRVHFGTDQGVMVVRFNATLSGLQAAEELHGFYTKNKHGRAELQHTASNTGESAEESQNATPKVEDILYGYLGIVEDLAKLDSQVKKWSLIKSKKELLGL</sequence>
<dbReference type="Gramene" id="Kaladp0081s0223.1.v1.1">
    <property type="protein sequence ID" value="Kaladp0081s0223.1.v1.1"/>
    <property type="gene ID" value="Kaladp0081s0223.v1.1"/>
</dbReference>
<dbReference type="AlphaFoldDB" id="A0A7N1A4J4"/>
<dbReference type="InterPro" id="IPR038588">
    <property type="entry name" value="XS_domain_sf"/>
</dbReference>
<feature type="region of interest" description="Disordered" evidence="1">
    <location>
        <begin position="320"/>
        <end position="352"/>
    </location>
</feature>
<name>A0A7N1A4J4_KALFE</name>
<dbReference type="InterPro" id="IPR005380">
    <property type="entry name" value="XS_domain"/>
</dbReference>
<dbReference type="Pfam" id="PF03468">
    <property type="entry name" value="XS"/>
    <property type="match status" value="1"/>
</dbReference>
<protein>
    <recommendedName>
        <fullName evidence="2">XS domain-containing protein</fullName>
    </recommendedName>
</protein>
<proteinExistence type="predicted"/>
<dbReference type="Proteomes" id="UP000594263">
    <property type="component" value="Unplaced"/>
</dbReference>
<dbReference type="PANTHER" id="PTHR46619:SF2">
    <property type="entry name" value="XS DOMAIN PROTEIN"/>
    <property type="match status" value="1"/>
</dbReference>
<dbReference type="GO" id="GO:0031047">
    <property type="term" value="P:regulatory ncRNA-mediated gene silencing"/>
    <property type="evidence" value="ECO:0007669"/>
    <property type="project" value="InterPro"/>
</dbReference>
<feature type="region of interest" description="Disordered" evidence="1">
    <location>
        <begin position="809"/>
        <end position="840"/>
    </location>
</feature>
<dbReference type="Gene3D" id="3.30.70.2890">
    <property type="entry name" value="XS domain"/>
    <property type="match status" value="1"/>
</dbReference>
<keyword evidence="4" id="KW-1185">Reference proteome</keyword>